<comment type="similarity">
    <text evidence="1 9">Belongs to the GHMP kinase family. IspE subfamily.</text>
</comment>
<evidence type="ECO:0000256" key="1">
    <source>
        <dbReference type="ARBA" id="ARBA00009684"/>
    </source>
</evidence>
<evidence type="ECO:0000256" key="3">
    <source>
        <dbReference type="ARBA" id="ARBA00017473"/>
    </source>
</evidence>
<dbReference type="InterPro" id="IPR013750">
    <property type="entry name" value="GHMP_kinase_C_dom"/>
</dbReference>
<sequence>MSGPVTRPQSGETRRRTATAPAKVNLHLGVGPRRADGLHGIVTVYQSVGLWTHVTMTAEPESGTGTVTFSGPSTYVERGDEDLVRAAVRRCFETAGRPEEAVRVDIDSDIPVRGGMGSGAANAAASIVAANALFGLGLSPAQELGVAQSLGSDVPLCLHGGTMLGIGHGEQVTPMPWRGDPLHWVVAMAREGLGAESVFAELDRMRGAGTAHPSASFDAEDQPVDDGHIDLARALAGGDVDEIAANLYNDLANAVASLRPAIRRTLEDGREAGALAAVIAGSGPTCLLLCRDGASALDVATELATRGSAHAVRAITGPTRGAHITAT</sequence>
<evidence type="ECO:0000256" key="8">
    <source>
        <dbReference type="ARBA" id="ARBA00032554"/>
    </source>
</evidence>
<comment type="catalytic activity">
    <reaction evidence="9">
        <text>4-CDP-2-C-methyl-D-erythritol + ATP = 4-CDP-2-C-methyl-D-erythritol 2-phosphate + ADP + H(+)</text>
        <dbReference type="Rhea" id="RHEA:18437"/>
        <dbReference type="ChEBI" id="CHEBI:15378"/>
        <dbReference type="ChEBI" id="CHEBI:30616"/>
        <dbReference type="ChEBI" id="CHEBI:57823"/>
        <dbReference type="ChEBI" id="CHEBI:57919"/>
        <dbReference type="ChEBI" id="CHEBI:456216"/>
        <dbReference type="EC" id="2.7.1.148"/>
    </reaction>
</comment>
<feature type="domain" description="GHMP kinase N-terminal" evidence="11">
    <location>
        <begin position="83"/>
        <end position="161"/>
    </location>
</feature>
<keyword evidence="5 9" id="KW-0547">Nucleotide-binding</keyword>
<keyword evidence="7 9" id="KW-0067">ATP-binding</keyword>
<dbReference type="Pfam" id="PF08544">
    <property type="entry name" value="GHMP_kinases_C"/>
    <property type="match status" value="1"/>
</dbReference>
<dbReference type="AlphaFoldDB" id="A0A173LQM6"/>
<dbReference type="InterPro" id="IPR006204">
    <property type="entry name" value="GHMP_kinase_N_dom"/>
</dbReference>
<comment type="function">
    <text evidence="9">Catalyzes the phosphorylation of the position 2 hydroxy group of 4-diphosphocytidyl-2C-methyl-D-erythritol.</text>
</comment>
<dbReference type="STRING" id="499555.BJL86_2225"/>
<dbReference type="SUPFAM" id="SSF55060">
    <property type="entry name" value="GHMP Kinase, C-terminal domain"/>
    <property type="match status" value="1"/>
</dbReference>
<gene>
    <name evidence="9" type="primary">ispE</name>
    <name evidence="13" type="ORF">BJL86_2225</name>
</gene>
<comment type="pathway">
    <text evidence="9">Isoprenoid biosynthesis; isopentenyl diphosphate biosynthesis via DXP pathway; isopentenyl diphosphate from 1-deoxy-D-xylulose 5-phosphate: step 3/6.</text>
</comment>
<dbReference type="GO" id="GO:0005524">
    <property type="term" value="F:ATP binding"/>
    <property type="evidence" value="ECO:0007669"/>
    <property type="project" value="UniProtKB-UniRule"/>
</dbReference>
<dbReference type="PIRSF" id="PIRSF010376">
    <property type="entry name" value="IspE"/>
    <property type="match status" value="1"/>
</dbReference>
<evidence type="ECO:0000256" key="10">
    <source>
        <dbReference type="SAM" id="MobiDB-lite"/>
    </source>
</evidence>
<dbReference type="EC" id="2.7.1.148" evidence="2 9"/>
<feature type="region of interest" description="Disordered" evidence="10">
    <location>
        <begin position="1"/>
        <end position="22"/>
    </location>
</feature>
<dbReference type="UniPathway" id="UPA00056">
    <property type="reaction ID" value="UER00094"/>
</dbReference>
<dbReference type="Proteomes" id="UP000186104">
    <property type="component" value="Chromosome"/>
</dbReference>
<feature type="domain" description="GHMP kinase C-terminal" evidence="12">
    <location>
        <begin position="232"/>
        <end position="307"/>
    </location>
</feature>
<evidence type="ECO:0000256" key="6">
    <source>
        <dbReference type="ARBA" id="ARBA00022777"/>
    </source>
</evidence>
<evidence type="ECO:0000259" key="11">
    <source>
        <dbReference type="Pfam" id="PF00288"/>
    </source>
</evidence>
<dbReference type="HAMAP" id="MF_00061">
    <property type="entry name" value="IspE"/>
    <property type="match status" value="1"/>
</dbReference>
<evidence type="ECO:0000256" key="4">
    <source>
        <dbReference type="ARBA" id="ARBA00022679"/>
    </source>
</evidence>
<dbReference type="InterPro" id="IPR036554">
    <property type="entry name" value="GHMP_kinase_C_sf"/>
</dbReference>
<reference evidence="13 14" key="1">
    <citation type="submission" date="2016-06" db="EMBL/GenBank/DDBJ databases">
        <title>Complete genome sequence of a saline-alkali tolerant type strain Dietzia timorensis ID05-A0528T.</title>
        <authorList>
            <person name="Wu X."/>
        </authorList>
    </citation>
    <scope>NUCLEOTIDE SEQUENCE [LARGE SCALE GENOMIC DNA]</scope>
    <source>
        <strain evidence="13 14">ID05-A0528</strain>
    </source>
</reference>
<dbReference type="PRINTS" id="PR00958">
    <property type="entry name" value="HOMSERKINASE"/>
</dbReference>
<feature type="active site" evidence="9">
    <location>
        <position position="23"/>
    </location>
</feature>
<evidence type="ECO:0000313" key="13">
    <source>
        <dbReference type="EMBL" id="ANI92990.1"/>
    </source>
</evidence>
<evidence type="ECO:0000256" key="7">
    <source>
        <dbReference type="ARBA" id="ARBA00022840"/>
    </source>
</evidence>
<dbReference type="InterPro" id="IPR020568">
    <property type="entry name" value="Ribosomal_Su5_D2-typ_SF"/>
</dbReference>
<dbReference type="NCBIfam" id="NF002870">
    <property type="entry name" value="PRK03188.1"/>
    <property type="match status" value="1"/>
</dbReference>
<organism evidence="13 14">
    <name type="scientific">Dietzia timorensis</name>
    <dbReference type="NCBI Taxonomy" id="499555"/>
    <lineage>
        <taxon>Bacteria</taxon>
        <taxon>Bacillati</taxon>
        <taxon>Actinomycetota</taxon>
        <taxon>Actinomycetes</taxon>
        <taxon>Mycobacteriales</taxon>
        <taxon>Dietziaceae</taxon>
        <taxon>Dietzia</taxon>
    </lineage>
</organism>
<evidence type="ECO:0000259" key="12">
    <source>
        <dbReference type="Pfam" id="PF08544"/>
    </source>
</evidence>
<dbReference type="InterPro" id="IPR014721">
    <property type="entry name" value="Ribsml_uS5_D2-typ_fold_subgr"/>
</dbReference>
<keyword evidence="14" id="KW-1185">Reference proteome</keyword>
<dbReference type="PANTHER" id="PTHR43527">
    <property type="entry name" value="4-DIPHOSPHOCYTIDYL-2-C-METHYL-D-ERYTHRITOL KINASE, CHLOROPLASTIC"/>
    <property type="match status" value="1"/>
</dbReference>
<evidence type="ECO:0000256" key="5">
    <source>
        <dbReference type="ARBA" id="ARBA00022741"/>
    </source>
</evidence>
<dbReference type="InterPro" id="IPR004424">
    <property type="entry name" value="IspE"/>
</dbReference>
<dbReference type="Pfam" id="PF00288">
    <property type="entry name" value="GHMP_kinases_N"/>
    <property type="match status" value="1"/>
</dbReference>
<dbReference type="Gene3D" id="3.30.230.10">
    <property type="match status" value="1"/>
</dbReference>
<name>A0A173LQM6_9ACTN</name>
<comment type="caution">
    <text evidence="9">Lacks conserved residue(s) required for the propagation of feature annotation.</text>
</comment>
<dbReference type="OrthoDB" id="3173073at2"/>
<dbReference type="GO" id="GO:0050515">
    <property type="term" value="F:4-(cytidine 5'-diphospho)-2-C-methyl-D-erythritol kinase activity"/>
    <property type="evidence" value="ECO:0007669"/>
    <property type="project" value="UniProtKB-UniRule"/>
</dbReference>
<dbReference type="PANTHER" id="PTHR43527:SF2">
    <property type="entry name" value="4-DIPHOSPHOCYTIDYL-2-C-METHYL-D-ERYTHRITOL KINASE, CHLOROPLASTIC"/>
    <property type="match status" value="1"/>
</dbReference>
<keyword evidence="9" id="KW-0414">Isoprene biosynthesis</keyword>
<feature type="active site" evidence="9">
    <location>
        <position position="153"/>
    </location>
</feature>
<evidence type="ECO:0000256" key="9">
    <source>
        <dbReference type="HAMAP-Rule" id="MF_00061"/>
    </source>
</evidence>
<evidence type="ECO:0000256" key="2">
    <source>
        <dbReference type="ARBA" id="ARBA00012052"/>
    </source>
</evidence>
<dbReference type="SUPFAM" id="SSF54211">
    <property type="entry name" value="Ribosomal protein S5 domain 2-like"/>
    <property type="match status" value="1"/>
</dbReference>
<protein>
    <recommendedName>
        <fullName evidence="3 9">4-diphosphocytidyl-2-C-methyl-D-erythritol kinase</fullName>
        <shortName evidence="9">CMK</shortName>
        <ecNumber evidence="2 9">2.7.1.148</ecNumber>
    </recommendedName>
    <alternativeName>
        <fullName evidence="8 9">4-(cytidine-5'-diphospho)-2-C-methyl-D-erythritol kinase</fullName>
    </alternativeName>
</protein>
<dbReference type="RefSeq" id="WP_067473867.1">
    <property type="nucleotide sequence ID" value="NZ_CP015961.1"/>
</dbReference>
<keyword evidence="6 9" id="KW-0418">Kinase</keyword>
<dbReference type="EMBL" id="CP015961">
    <property type="protein sequence ID" value="ANI92990.1"/>
    <property type="molecule type" value="Genomic_DNA"/>
</dbReference>
<accession>A0A173LQM6</accession>
<evidence type="ECO:0000313" key="14">
    <source>
        <dbReference type="Proteomes" id="UP000186104"/>
    </source>
</evidence>
<keyword evidence="4 9" id="KW-0808">Transferase</keyword>
<dbReference type="Gene3D" id="3.30.70.890">
    <property type="entry name" value="GHMP kinase, C-terminal domain"/>
    <property type="match status" value="1"/>
</dbReference>
<proteinExistence type="inferred from homology"/>
<dbReference type="GO" id="GO:0016114">
    <property type="term" value="P:terpenoid biosynthetic process"/>
    <property type="evidence" value="ECO:0007669"/>
    <property type="project" value="InterPro"/>
</dbReference>
<dbReference type="KEGG" id="dtm:BJL86_2225"/>
<dbReference type="GO" id="GO:0019288">
    <property type="term" value="P:isopentenyl diphosphate biosynthetic process, methylerythritol 4-phosphate pathway"/>
    <property type="evidence" value="ECO:0007669"/>
    <property type="project" value="UniProtKB-UniRule"/>
</dbReference>